<reference evidence="6 7" key="1">
    <citation type="submission" date="2020-06" db="EMBL/GenBank/DDBJ databases">
        <authorList>
            <consortium name="Wellcome Sanger Institute Data Sharing"/>
        </authorList>
    </citation>
    <scope>NUCLEOTIDE SEQUENCE [LARGE SCALE GENOMIC DNA]</scope>
</reference>
<dbReference type="Proteomes" id="UP000694580">
    <property type="component" value="Chromosome 8"/>
</dbReference>
<dbReference type="PANTHER" id="PTHR10159">
    <property type="entry name" value="DUAL SPECIFICITY PROTEIN PHOSPHATASE"/>
    <property type="match status" value="1"/>
</dbReference>
<dbReference type="Gene3D" id="3.90.190.10">
    <property type="entry name" value="Protein tyrosine phosphatase superfamily"/>
    <property type="match status" value="1"/>
</dbReference>
<evidence type="ECO:0000259" key="5">
    <source>
        <dbReference type="SMART" id="SM00195"/>
    </source>
</evidence>
<comment type="similarity">
    <text evidence="1">Belongs to the protein-tyrosine phosphatase family. Non-receptor class dual specificity subfamily.</text>
</comment>
<dbReference type="InterPro" id="IPR000340">
    <property type="entry name" value="Dual-sp_phosphatase_cat-dom"/>
</dbReference>
<dbReference type="SUPFAM" id="SSF52799">
    <property type="entry name" value="(Phosphotyrosine protein) phosphatases II"/>
    <property type="match status" value="1"/>
</dbReference>
<reference evidence="6" key="2">
    <citation type="submission" date="2025-08" db="UniProtKB">
        <authorList>
            <consortium name="Ensembl"/>
        </authorList>
    </citation>
    <scope>IDENTIFICATION</scope>
</reference>
<keyword evidence="3" id="KW-0378">Hydrolase</keyword>
<evidence type="ECO:0000256" key="1">
    <source>
        <dbReference type="ARBA" id="ARBA00008601"/>
    </source>
</evidence>
<dbReference type="AlphaFoldDB" id="A0AAY4C892"/>
<dbReference type="SMART" id="SM00195">
    <property type="entry name" value="DSPc"/>
    <property type="match status" value="1"/>
</dbReference>
<proteinExistence type="inferred from homology"/>
<evidence type="ECO:0000256" key="2">
    <source>
        <dbReference type="ARBA" id="ARBA00013064"/>
    </source>
</evidence>
<dbReference type="Pfam" id="PF00782">
    <property type="entry name" value="DSPc"/>
    <property type="match status" value="1"/>
</dbReference>
<reference evidence="6" key="3">
    <citation type="submission" date="2025-09" db="UniProtKB">
        <authorList>
            <consortium name="Ensembl"/>
        </authorList>
    </citation>
    <scope>IDENTIFICATION</scope>
</reference>
<protein>
    <recommendedName>
        <fullName evidence="2">protein-tyrosine-phosphatase</fullName>
        <ecNumber evidence="2">3.1.3.48</ecNumber>
    </recommendedName>
</protein>
<dbReference type="GO" id="GO:0043409">
    <property type="term" value="P:negative regulation of MAPK cascade"/>
    <property type="evidence" value="ECO:0007669"/>
    <property type="project" value="TreeGrafter"/>
</dbReference>
<dbReference type="GeneTree" id="ENSGT00940000166901"/>
<evidence type="ECO:0000256" key="4">
    <source>
        <dbReference type="ARBA" id="ARBA00022912"/>
    </source>
</evidence>
<evidence type="ECO:0000313" key="6">
    <source>
        <dbReference type="Ensembl" id="ENSDCDP00010029288.1"/>
    </source>
</evidence>
<keyword evidence="4" id="KW-0904">Protein phosphatase</keyword>
<organism evidence="6 7">
    <name type="scientific">Denticeps clupeoides</name>
    <name type="common">denticle herring</name>
    <dbReference type="NCBI Taxonomy" id="299321"/>
    <lineage>
        <taxon>Eukaryota</taxon>
        <taxon>Metazoa</taxon>
        <taxon>Chordata</taxon>
        <taxon>Craniata</taxon>
        <taxon>Vertebrata</taxon>
        <taxon>Euteleostomi</taxon>
        <taxon>Actinopterygii</taxon>
        <taxon>Neopterygii</taxon>
        <taxon>Teleostei</taxon>
        <taxon>Clupei</taxon>
        <taxon>Clupeiformes</taxon>
        <taxon>Denticipitoidei</taxon>
        <taxon>Denticipitidae</taxon>
        <taxon>Denticeps</taxon>
    </lineage>
</organism>
<dbReference type="Ensembl" id="ENSDCDT00010036152.1">
    <property type="protein sequence ID" value="ENSDCDP00010029288.1"/>
    <property type="gene ID" value="ENSDCDG00010018487.1"/>
</dbReference>
<dbReference type="GO" id="GO:0005737">
    <property type="term" value="C:cytoplasm"/>
    <property type="evidence" value="ECO:0007669"/>
    <property type="project" value="TreeGrafter"/>
</dbReference>
<sequence length="205" mass="22956">MHPELGCLISCAQLQEFSIILLYDSPSLQRCFLQLSELGMDPVILMGGYSAFHSLYPFLCPPRIILLDSERHSLTIYPSEILDGALFQGSAAQARNCRIIQNLHITHVVNATAEFQDAFPSDLSEALPAASRFIGRALRGGCLGSSVLMLAFLMEHRCWSLLHAFRWLKERRGCAAPNAGFLWQLSDYEEQLFGQQLTSLDDIHL</sequence>
<dbReference type="InterPro" id="IPR020422">
    <property type="entry name" value="TYR_PHOSPHATASE_DUAL_dom"/>
</dbReference>
<dbReference type="EC" id="3.1.3.48" evidence="2"/>
<keyword evidence="7" id="KW-1185">Reference proteome</keyword>
<dbReference type="PANTHER" id="PTHR10159:SF529">
    <property type="entry name" value="TYROSINE-PROTEIN PHOSPHATASE DOMAIN-CONTAINING PROTEIN"/>
    <property type="match status" value="1"/>
</dbReference>
<name>A0AAY4C892_9TELE</name>
<feature type="domain" description="Tyrosine-protein phosphatase" evidence="5">
    <location>
        <begin position="77"/>
        <end position="191"/>
    </location>
</feature>
<dbReference type="GO" id="GO:0004725">
    <property type="term" value="F:protein tyrosine phosphatase activity"/>
    <property type="evidence" value="ECO:0007669"/>
    <property type="project" value="UniProtKB-EC"/>
</dbReference>
<dbReference type="CDD" id="cd14498">
    <property type="entry name" value="DSP"/>
    <property type="match status" value="1"/>
</dbReference>
<evidence type="ECO:0000256" key="3">
    <source>
        <dbReference type="ARBA" id="ARBA00022801"/>
    </source>
</evidence>
<evidence type="ECO:0000313" key="7">
    <source>
        <dbReference type="Proteomes" id="UP000694580"/>
    </source>
</evidence>
<dbReference type="InterPro" id="IPR029021">
    <property type="entry name" value="Prot-tyrosine_phosphatase-like"/>
</dbReference>
<accession>A0AAY4C892</accession>